<name>A0A8H6XP38_9AGAR</name>
<comment type="caution">
    <text evidence="4">The sequence shown here is derived from an EMBL/GenBank/DDBJ whole genome shotgun (WGS) entry which is preliminary data.</text>
</comment>
<dbReference type="PANTHER" id="PTHR37487">
    <property type="entry name" value="CHROMOSOME 1, WHOLE GENOME SHOTGUN SEQUENCE"/>
    <property type="match status" value="1"/>
</dbReference>
<dbReference type="AlphaFoldDB" id="A0A8H6XP38"/>
<gene>
    <name evidence="4" type="ORF">MSAN_01941800</name>
</gene>
<dbReference type="EMBL" id="JACAZH010000021">
    <property type="protein sequence ID" value="KAF7344597.1"/>
    <property type="molecule type" value="Genomic_DNA"/>
</dbReference>
<evidence type="ECO:0000313" key="5">
    <source>
        <dbReference type="Proteomes" id="UP000623467"/>
    </source>
</evidence>
<keyword evidence="2" id="KW-0812">Transmembrane</keyword>
<accession>A0A8H6XP38</accession>
<keyword evidence="2" id="KW-1133">Transmembrane helix</keyword>
<proteinExistence type="predicted"/>
<protein>
    <submittedName>
        <fullName evidence="4">Uncharacterized protein</fullName>
    </submittedName>
</protein>
<evidence type="ECO:0000256" key="3">
    <source>
        <dbReference type="SAM" id="SignalP"/>
    </source>
</evidence>
<keyword evidence="2" id="KW-0472">Membrane</keyword>
<feature type="compositionally biased region" description="Low complexity" evidence="1">
    <location>
        <begin position="250"/>
        <end position="278"/>
    </location>
</feature>
<feature type="signal peptide" evidence="3">
    <location>
        <begin position="1"/>
        <end position="19"/>
    </location>
</feature>
<sequence>MANLVAAILVLAVPVLVDAYSWSFNSQPTQCGNVSITVSGGTPPYQVLVVPYGSSPLPNNIEARKVQDEGPFSSTDISFKLNFPENSQFVAVMTDSTGFASGGTSVGVLVGSSGDASCFNATQNAQPDFVYAIVPAGVITQCEPTRIWWDPEVGVQGTPKFQGVIPGGISFEIPEGAITQVAEEGTGFNWTVPLHGMTIFLLVAGDDRGNGTGGSTLYLVNSGINNNNSCLDSTSPSSTAGNPAGGIYPTSTSTSSSSTSATGTSSDSSTSRTTGSGKSSINIGAIVGGVVGAIGGLALLIVANRVALSFMRRRRLRNENEKFRPDLLPPTRANLKATAHNKLRLQSSA</sequence>
<evidence type="ECO:0000313" key="4">
    <source>
        <dbReference type="EMBL" id="KAF7344597.1"/>
    </source>
</evidence>
<dbReference type="OrthoDB" id="3267813at2759"/>
<keyword evidence="3" id="KW-0732">Signal</keyword>
<reference evidence="4" key="1">
    <citation type="submission" date="2020-05" db="EMBL/GenBank/DDBJ databases">
        <title>Mycena genomes resolve the evolution of fungal bioluminescence.</title>
        <authorList>
            <person name="Tsai I.J."/>
        </authorList>
    </citation>
    <scope>NUCLEOTIDE SEQUENCE</scope>
    <source>
        <strain evidence="4">160909Yilan</strain>
    </source>
</reference>
<evidence type="ECO:0000256" key="2">
    <source>
        <dbReference type="SAM" id="Phobius"/>
    </source>
</evidence>
<feature type="chain" id="PRO_5034748925" evidence="3">
    <location>
        <begin position="20"/>
        <end position="349"/>
    </location>
</feature>
<feature type="region of interest" description="Disordered" evidence="1">
    <location>
        <begin position="232"/>
        <end position="278"/>
    </location>
</feature>
<feature type="compositionally biased region" description="Polar residues" evidence="1">
    <location>
        <begin position="232"/>
        <end position="241"/>
    </location>
</feature>
<keyword evidence="5" id="KW-1185">Reference proteome</keyword>
<feature type="transmembrane region" description="Helical" evidence="2">
    <location>
        <begin position="283"/>
        <end position="308"/>
    </location>
</feature>
<dbReference type="PANTHER" id="PTHR37487:SF3">
    <property type="entry name" value="CLEAVAGE_POLYADENYLATION SPECIFICITY FACTOR A SUBUNIT N-TERMINAL DOMAIN-CONTAINING PROTEIN"/>
    <property type="match status" value="1"/>
</dbReference>
<dbReference type="Proteomes" id="UP000623467">
    <property type="component" value="Unassembled WGS sequence"/>
</dbReference>
<evidence type="ECO:0000256" key="1">
    <source>
        <dbReference type="SAM" id="MobiDB-lite"/>
    </source>
</evidence>
<organism evidence="4 5">
    <name type="scientific">Mycena sanguinolenta</name>
    <dbReference type="NCBI Taxonomy" id="230812"/>
    <lineage>
        <taxon>Eukaryota</taxon>
        <taxon>Fungi</taxon>
        <taxon>Dikarya</taxon>
        <taxon>Basidiomycota</taxon>
        <taxon>Agaricomycotina</taxon>
        <taxon>Agaricomycetes</taxon>
        <taxon>Agaricomycetidae</taxon>
        <taxon>Agaricales</taxon>
        <taxon>Marasmiineae</taxon>
        <taxon>Mycenaceae</taxon>
        <taxon>Mycena</taxon>
    </lineage>
</organism>